<evidence type="ECO:0000256" key="3">
    <source>
        <dbReference type="ARBA" id="ARBA00022840"/>
    </source>
</evidence>
<dbReference type="Gene3D" id="3.40.50.300">
    <property type="entry name" value="P-loop containing nucleotide triphosphate hydrolases"/>
    <property type="match status" value="1"/>
</dbReference>
<dbReference type="Pfam" id="PF00005">
    <property type="entry name" value="ABC_tran"/>
    <property type="match status" value="1"/>
</dbReference>
<keyword evidence="7" id="KW-1185">Reference proteome</keyword>
<protein>
    <submittedName>
        <fullName evidence="6">Putative ABC transport system ATP-binding protein</fullName>
    </submittedName>
</protein>
<dbReference type="FunFam" id="3.40.50.300:FF:000032">
    <property type="entry name" value="Export ABC transporter ATP-binding protein"/>
    <property type="match status" value="1"/>
</dbReference>
<dbReference type="InterPro" id="IPR027417">
    <property type="entry name" value="P-loop_NTPase"/>
</dbReference>
<sequence>MNDAHVPPRPGALPTATSPTGTAATAPAAGVSPTGTPPAAVRALDLSKVYGTGEAAVRALDHADVAFGSGEFTAIMGASGSGKSTLLHLLAGLDSPTTGRVVLGDTDLTLLDDDALTLLRRARIGFVFQSFNLLPMFTAEQNILLPLELAGRRVDAATRAWFDQLVGILGLRDRLTHLPSELSGGQQQRVAIARALLTRPDVVFADEPTGNLDSRSGAEVLDLLRTSVRELGQTVVMVTHDSAAAAYADRVVLVADGRIAGDLRRPTPETVQAHLDALREAALTSPTTAQVR</sequence>
<dbReference type="GO" id="GO:0005886">
    <property type="term" value="C:plasma membrane"/>
    <property type="evidence" value="ECO:0007669"/>
    <property type="project" value="TreeGrafter"/>
</dbReference>
<dbReference type="InterPro" id="IPR003439">
    <property type="entry name" value="ABC_transporter-like_ATP-bd"/>
</dbReference>
<dbReference type="InterPro" id="IPR017871">
    <property type="entry name" value="ABC_transporter-like_CS"/>
</dbReference>
<dbReference type="GO" id="GO:0005524">
    <property type="term" value="F:ATP binding"/>
    <property type="evidence" value="ECO:0007669"/>
    <property type="project" value="UniProtKB-KW"/>
</dbReference>
<evidence type="ECO:0000259" key="5">
    <source>
        <dbReference type="PROSITE" id="PS50893"/>
    </source>
</evidence>
<dbReference type="AlphaFoldDB" id="A0A3N2DAH5"/>
<dbReference type="PANTHER" id="PTHR24220">
    <property type="entry name" value="IMPORT ATP-BINDING PROTEIN"/>
    <property type="match status" value="1"/>
</dbReference>
<keyword evidence="3 6" id="KW-0067">ATP-binding</keyword>
<dbReference type="InterPro" id="IPR015854">
    <property type="entry name" value="ABC_transpr_LolD-like"/>
</dbReference>
<dbReference type="SUPFAM" id="SSF52540">
    <property type="entry name" value="P-loop containing nucleoside triphosphate hydrolases"/>
    <property type="match status" value="1"/>
</dbReference>
<dbReference type="Proteomes" id="UP000275356">
    <property type="component" value="Unassembled WGS sequence"/>
</dbReference>
<dbReference type="SMART" id="SM00382">
    <property type="entry name" value="AAA"/>
    <property type="match status" value="1"/>
</dbReference>
<reference evidence="6 7" key="1">
    <citation type="submission" date="2018-11" db="EMBL/GenBank/DDBJ databases">
        <title>Sequencing the genomes of 1000 actinobacteria strains.</title>
        <authorList>
            <person name="Klenk H.-P."/>
        </authorList>
    </citation>
    <scope>NUCLEOTIDE SEQUENCE [LARGE SCALE GENOMIC DNA]</scope>
    <source>
        <strain evidence="6 7">DSM 13521</strain>
    </source>
</reference>
<dbReference type="InterPro" id="IPR003593">
    <property type="entry name" value="AAA+_ATPase"/>
</dbReference>
<dbReference type="InterPro" id="IPR017911">
    <property type="entry name" value="MacB-like_ATP-bd"/>
</dbReference>
<dbReference type="OrthoDB" id="9802264at2"/>
<evidence type="ECO:0000313" key="7">
    <source>
        <dbReference type="Proteomes" id="UP000275356"/>
    </source>
</evidence>
<evidence type="ECO:0000256" key="2">
    <source>
        <dbReference type="ARBA" id="ARBA00022741"/>
    </source>
</evidence>
<keyword evidence="2" id="KW-0547">Nucleotide-binding</keyword>
<organism evidence="6 7">
    <name type="scientific">Salana multivorans</name>
    <dbReference type="NCBI Taxonomy" id="120377"/>
    <lineage>
        <taxon>Bacteria</taxon>
        <taxon>Bacillati</taxon>
        <taxon>Actinomycetota</taxon>
        <taxon>Actinomycetes</taxon>
        <taxon>Micrococcales</taxon>
        <taxon>Beutenbergiaceae</taxon>
        <taxon>Salana</taxon>
    </lineage>
</organism>
<feature type="region of interest" description="Disordered" evidence="4">
    <location>
        <begin position="1"/>
        <end position="36"/>
    </location>
</feature>
<keyword evidence="1" id="KW-0813">Transport</keyword>
<accession>A0A3N2DAH5</accession>
<evidence type="ECO:0000256" key="4">
    <source>
        <dbReference type="SAM" id="MobiDB-lite"/>
    </source>
</evidence>
<comment type="caution">
    <text evidence="6">The sequence shown here is derived from an EMBL/GenBank/DDBJ whole genome shotgun (WGS) entry which is preliminary data.</text>
</comment>
<dbReference type="GO" id="GO:0098796">
    <property type="term" value="C:membrane protein complex"/>
    <property type="evidence" value="ECO:0007669"/>
    <property type="project" value="UniProtKB-ARBA"/>
</dbReference>
<evidence type="ECO:0000256" key="1">
    <source>
        <dbReference type="ARBA" id="ARBA00022448"/>
    </source>
</evidence>
<dbReference type="EMBL" id="RKHQ01000001">
    <property type="protein sequence ID" value="ROR96638.1"/>
    <property type="molecule type" value="Genomic_DNA"/>
</dbReference>
<feature type="domain" description="ABC transporter" evidence="5">
    <location>
        <begin position="41"/>
        <end position="281"/>
    </location>
</feature>
<dbReference type="RefSeq" id="WP_123738788.1">
    <property type="nucleotide sequence ID" value="NZ_RKHQ01000001.1"/>
</dbReference>
<dbReference type="PROSITE" id="PS50893">
    <property type="entry name" value="ABC_TRANSPORTER_2"/>
    <property type="match status" value="1"/>
</dbReference>
<gene>
    <name evidence="6" type="ORF">EDD28_1225</name>
</gene>
<dbReference type="PANTHER" id="PTHR24220:SF685">
    <property type="entry name" value="ABC TRANSPORTER RELATED"/>
    <property type="match status" value="1"/>
</dbReference>
<name>A0A3N2DAH5_9MICO</name>
<dbReference type="CDD" id="cd03255">
    <property type="entry name" value="ABC_MJ0796_LolCDE_FtsE"/>
    <property type="match status" value="1"/>
</dbReference>
<feature type="compositionally biased region" description="Low complexity" evidence="4">
    <location>
        <begin position="12"/>
        <end position="36"/>
    </location>
</feature>
<dbReference type="GO" id="GO:0022857">
    <property type="term" value="F:transmembrane transporter activity"/>
    <property type="evidence" value="ECO:0007669"/>
    <property type="project" value="UniProtKB-ARBA"/>
</dbReference>
<proteinExistence type="predicted"/>
<dbReference type="PROSITE" id="PS00211">
    <property type="entry name" value="ABC_TRANSPORTER_1"/>
    <property type="match status" value="1"/>
</dbReference>
<dbReference type="GO" id="GO:0016887">
    <property type="term" value="F:ATP hydrolysis activity"/>
    <property type="evidence" value="ECO:0007669"/>
    <property type="project" value="InterPro"/>
</dbReference>
<evidence type="ECO:0000313" key="6">
    <source>
        <dbReference type="EMBL" id="ROR96638.1"/>
    </source>
</evidence>